<reference evidence="3 4" key="1">
    <citation type="submission" date="2022-10" db="EMBL/GenBank/DDBJ databases">
        <title>Roseococcus glaciei nov., sp. nov., isolated from glacier.</title>
        <authorList>
            <person name="Liu Q."/>
            <person name="Xin Y.-H."/>
        </authorList>
    </citation>
    <scope>NUCLEOTIDE SEQUENCE [LARGE SCALE GENOMIC DNA]</scope>
    <source>
        <strain evidence="3 4">MDT2-1-1</strain>
    </source>
</reference>
<dbReference type="Proteomes" id="UP001526430">
    <property type="component" value="Unassembled WGS sequence"/>
</dbReference>
<evidence type="ECO:0000256" key="1">
    <source>
        <dbReference type="SAM" id="MobiDB-lite"/>
    </source>
</evidence>
<proteinExistence type="predicted"/>
<keyword evidence="2" id="KW-0732">Signal</keyword>
<name>A0ABT3NU17_9PROT</name>
<protein>
    <submittedName>
        <fullName evidence="3">Uncharacterized protein</fullName>
    </submittedName>
</protein>
<feature type="chain" id="PRO_5045330335" evidence="2">
    <location>
        <begin position="24"/>
        <end position="198"/>
    </location>
</feature>
<gene>
    <name evidence="3" type="ORF">OF850_08475</name>
</gene>
<evidence type="ECO:0000256" key="2">
    <source>
        <dbReference type="SAM" id="SignalP"/>
    </source>
</evidence>
<accession>A0ABT3NU17</accession>
<comment type="caution">
    <text evidence="3">The sequence shown here is derived from an EMBL/GenBank/DDBJ whole genome shotgun (WGS) entry which is preliminary data.</text>
</comment>
<evidence type="ECO:0000313" key="3">
    <source>
        <dbReference type="EMBL" id="MCW8085657.1"/>
    </source>
</evidence>
<dbReference type="RefSeq" id="WP_301589585.1">
    <property type="nucleotide sequence ID" value="NZ_JAPFQI010000004.1"/>
</dbReference>
<evidence type="ECO:0000313" key="4">
    <source>
        <dbReference type="Proteomes" id="UP001526430"/>
    </source>
</evidence>
<keyword evidence="4" id="KW-1185">Reference proteome</keyword>
<feature type="region of interest" description="Disordered" evidence="1">
    <location>
        <begin position="149"/>
        <end position="198"/>
    </location>
</feature>
<feature type="signal peptide" evidence="2">
    <location>
        <begin position="1"/>
        <end position="23"/>
    </location>
</feature>
<organism evidence="3 4">
    <name type="scientific">Sabulicella glaciei</name>
    <dbReference type="NCBI Taxonomy" id="2984948"/>
    <lineage>
        <taxon>Bacteria</taxon>
        <taxon>Pseudomonadati</taxon>
        <taxon>Pseudomonadota</taxon>
        <taxon>Alphaproteobacteria</taxon>
        <taxon>Acetobacterales</taxon>
        <taxon>Acetobacteraceae</taxon>
        <taxon>Sabulicella</taxon>
    </lineage>
</organism>
<feature type="compositionally biased region" description="Low complexity" evidence="1">
    <location>
        <begin position="154"/>
        <end position="198"/>
    </location>
</feature>
<sequence length="198" mass="21431">MTPLRSLLAGAAALVLTPTLASAATCLQPAEQTHFHVRALQSQLMVVAISCELQDDYNRFVTKFQPHLATAFRGIQGHFRRAAGSAGQRQTDQYITNLANGQSQAGIAQGTLFCRNQAPLFQEAIAAPNVQALAQLSVAREIPHFYDAPACGTASPQRAQGQQRAQSQRPRSQQPQRAQGQRSQGQQRAQGQSQTATR</sequence>
<dbReference type="EMBL" id="JAPFQI010000004">
    <property type="protein sequence ID" value="MCW8085657.1"/>
    <property type="molecule type" value="Genomic_DNA"/>
</dbReference>